<comment type="caution">
    <text evidence="2">The sequence shown here is derived from an EMBL/GenBank/DDBJ whole genome shotgun (WGS) entry which is preliminary data.</text>
</comment>
<gene>
    <name evidence="2" type="ORF">GWK10_13590</name>
</gene>
<keyword evidence="1" id="KW-0812">Transmembrane</keyword>
<dbReference type="Proteomes" id="UP000474296">
    <property type="component" value="Unassembled WGS sequence"/>
</dbReference>
<evidence type="ECO:0000313" key="2">
    <source>
        <dbReference type="EMBL" id="NER18251.1"/>
    </source>
</evidence>
<organism evidence="2 3">
    <name type="scientific">Spongiivirga citrea</name>
    <dbReference type="NCBI Taxonomy" id="1481457"/>
    <lineage>
        <taxon>Bacteria</taxon>
        <taxon>Pseudomonadati</taxon>
        <taxon>Bacteroidota</taxon>
        <taxon>Flavobacteriia</taxon>
        <taxon>Flavobacteriales</taxon>
        <taxon>Flavobacteriaceae</taxon>
        <taxon>Spongiivirga</taxon>
    </lineage>
</organism>
<feature type="transmembrane region" description="Helical" evidence="1">
    <location>
        <begin position="155"/>
        <end position="173"/>
    </location>
</feature>
<reference evidence="2 3" key="1">
    <citation type="submission" date="2020-01" db="EMBL/GenBank/DDBJ databases">
        <title>Spongiivirga citrea KCTC 32990T.</title>
        <authorList>
            <person name="Wang G."/>
        </authorList>
    </citation>
    <scope>NUCLEOTIDE SEQUENCE [LARGE SCALE GENOMIC DNA]</scope>
    <source>
        <strain evidence="2 3">KCTC 32990</strain>
    </source>
</reference>
<proteinExistence type="predicted"/>
<evidence type="ECO:0008006" key="4">
    <source>
        <dbReference type="Google" id="ProtNLM"/>
    </source>
</evidence>
<evidence type="ECO:0000313" key="3">
    <source>
        <dbReference type="Proteomes" id="UP000474296"/>
    </source>
</evidence>
<sequence length="182" mass="21023">MLDKRTTARYFIVAVVVVMATWIIHEFAHWLTSRFFGYDAIMTLNGTFYESYEKPTIEHSTIVSAAGPLITILQGAIIFVFLKLKSWNKYLFLGLFVAFYMRFLAGIINIIKLNDEARISEYLEIGTFTLPIVVSGLLFSMVFVISKKYQLSRKFLGITTLIVMFLSSVLILMDQFFHFRLL</sequence>
<evidence type="ECO:0000256" key="1">
    <source>
        <dbReference type="SAM" id="Phobius"/>
    </source>
</evidence>
<feature type="transmembrane region" description="Helical" evidence="1">
    <location>
        <begin position="7"/>
        <end position="25"/>
    </location>
</feature>
<dbReference type="RefSeq" id="WP_164032926.1">
    <property type="nucleotide sequence ID" value="NZ_JAABOQ010000005.1"/>
</dbReference>
<feature type="transmembrane region" description="Helical" evidence="1">
    <location>
        <begin position="62"/>
        <end position="84"/>
    </location>
</feature>
<dbReference type="EMBL" id="JAABOQ010000005">
    <property type="protein sequence ID" value="NER18251.1"/>
    <property type="molecule type" value="Genomic_DNA"/>
</dbReference>
<accession>A0A6M0CK84</accession>
<keyword evidence="1" id="KW-1133">Transmembrane helix</keyword>
<keyword evidence="3" id="KW-1185">Reference proteome</keyword>
<feature type="transmembrane region" description="Helical" evidence="1">
    <location>
        <begin position="123"/>
        <end position="143"/>
    </location>
</feature>
<feature type="transmembrane region" description="Helical" evidence="1">
    <location>
        <begin position="91"/>
        <end position="111"/>
    </location>
</feature>
<protein>
    <recommendedName>
        <fullName evidence="4">Peptidase M50 domain-containing protein</fullName>
    </recommendedName>
</protein>
<name>A0A6M0CK84_9FLAO</name>
<dbReference type="AlphaFoldDB" id="A0A6M0CK84"/>
<keyword evidence="1" id="KW-0472">Membrane</keyword>